<dbReference type="AlphaFoldDB" id="A0A2V0RIH2"/>
<dbReference type="EMBL" id="BDQA01000514">
    <property type="protein sequence ID" value="GBH21995.1"/>
    <property type="molecule type" value="Genomic_RNA"/>
</dbReference>
<accession>A0A2V0RIH2</accession>
<reference evidence="1" key="1">
    <citation type="submission" date="2017-04" db="EMBL/GenBank/DDBJ databases">
        <title>Unveiling RNA virosphere associated with marine microorganisms.</title>
        <authorList>
            <person name="Urayama S."/>
            <person name="Takaki Y."/>
            <person name="Nishi S."/>
            <person name="Yoshida Y."/>
            <person name="Deguchi S."/>
            <person name="Takai K."/>
            <person name="Nunoura T."/>
        </authorList>
    </citation>
    <scope>NUCLEOTIDE SEQUENCE</scope>
</reference>
<comment type="caution">
    <text evidence="1">The sequence shown here is derived from an EMBL/GenBank/DDBJ whole genome shotgun (WGS) entry which is preliminary data.</text>
</comment>
<protein>
    <submittedName>
        <fullName evidence="1">VP11</fullName>
    </submittedName>
</protein>
<sequence>MNWSKSINFQPFMMDTRPPLDMIPVTNQLVRLGQQANQRWEMNDRLFFAIKKMNPVFVTGNHIATKYDYTILQIQTQLIATLPETLLFLAFSYYIREYQDKVGLMRYYPVAVKNMIPILTYLKNHVHNNYDTTLNQAYRMNVVNSMTATEAFDLLSGMLATTRNELIQRTRFCPELLNVLNKMSFMMIFGPGRPALFTWKRQG</sequence>
<organism evidence="1">
    <name type="scientific">viral metagenome</name>
    <dbReference type="NCBI Taxonomy" id="1070528"/>
    <lineage>
        <taxon>unclassified sequences</taxon>
        <taxon>metagenomes</taxon>
        <taxon>organismal metagenomes</taxon>
    </lineage>
</organism>
<name>A0A2V0RIH2_9ZZZZ</name>
<proteinExistence type="predicted"/>
<evidence type="ECO:0000313" key="1">
    <source>
        <dbReference type="EMBL" id="GBH21995.1"/>
    </source>
</evidence>